<evidence type="ECO:0000256" key="2">
    <source>
        <dbReference type="SAM" id="SignalP"/>
    </source>
</evidence>
<dbReference type="Proteomes" id="UP000694866">
    <property type="component" value="Unplaced"/>
</dbReference>
<feature type="compositionally biased region" description="Basic and acidic residues" evidence="1">
    <location>
        <begin position="304"/>
        <end position="339"/>
    </location>
</feature>
<gene>
    <name evidence="4" type="primary">LOC105274193</name>
</gene>
<protein>
    <submittedName>
        <fullName evidence="4">Uncharacterized protein</fullName>
    </submittedName>
</protein>
<dbReference type="AlphaFoldDB" id="A0A9R1TUB5"/>
<dbReference type="OrthoDB" id="7683176at2759"/>
<sequence>MSRLKYRSFMLLFIVIWVNAIVSVPIPLPVNSAYNQTSQTKEVKTRPKFVEIKLPIKLASMDELFAWVKNTMHNMASKIDIKLGGDRSENGDGNKSAKNAENVEIKEQSAASRNAVVGYEDMDSWSETGNEMFAPLLNAEAFLPLFFGNNANKLRGNEYSRYAYNAIGDSEVSKNKKMIKLNSGGTIAQSILSSSEQNNSDAVELPTERPPSSMLLNGSKISLPSPVPFSIPFEAYITITREPHEFVSKIQANTTATGSNNSPNISPLVFSSPVHVPRQITSDCNHSRDLVIRDHFQSNQSGNFKERPCKEKSHDPEEKKERLEAPKRKNNSRTRDNSRKRQLSTLGDILKSLGLIRKPNKGSKLQESATTSSAIRKNKRPPDDPTRPTFLFDDRPTRNESSQRQEFDDSDEEEKGGSLGSVADLVPLALPILEGLSDPESEDDIIEVIEAAVPILQGLSEGDGDDEGGGVNDLIGMIVPLIIRIINGRDGQGIDLAALFGPIFNLLAPFIGPVLAPIIGPLIRTISNPPTDGSSLGALITAIAGPLSAPQEPSGMSPLSIVIAGTTAALLRELKPGTPGGSDVGALVGSILSGVLAGTSAGLSGGSSGASGGGGAARYGTPVTSSTINVGFPGRPAANPLHSSFSNGPSHAESTVHIGSTVRPTYLYPHHQTIVASVATPTRLPSPRPSIVHHNSGPLAAATAQDSYLPTGAAVSAASVNPLALLGNSVKDILGAGIQVVSSLINAVFGILGASSSEEPAPTYGAPSGYGHASG</sequence>
<feature type="chain" id="PRO_5040314444" evidence="2">
    <location>
        <begin position="21"/>
        <end position="775"/>
    </location>
</feature>
<feature type="signal peptide" evidence="2">
    <location>
        <begin position="1"/>
        <end position="20"/>
    </location>
</feature>
<organism evidence="3 4">
    <name type="scientific">Fopius arisanus</name>
    <dbReference type="NCBI Taxonomy" id="64838"/>
    <lineage>
        <taxon>Eukaryota</taxon>
        <taxon>Metazoa</taxon>
        <taxon>Ecdysozoa</taxon>
        <taxon>Arthropoda</taxon>
        <taxon>Hexapoda</taxon>
        <taxon>Insecta</taxon>
        <taxon>Pterygota</taxon>
        <taxon>Neoptera</taxon>
        <taxon>Endopterygota</taxon>
        <taxon>Hymenoptera</taxon>
        <taxon>Apocrita</taxon>
        <taxon>Ichneumonoidea</taxon>
        <taxon>Braconidae</taxon>
        <taxon>Opiinae</taxon>
        <taxon>Fopius</taxon>
    </lineage>
</organism>
<proteinExistence type="predicted"/>
<dbReference type="KEGG" id="fas:105274193"/>
<evidence type="ECO:0000313" key="3">
    <source>
        <dbReference type="Proteomes" id="UP000694866"/>
    </source>
</evidence>
<dbReference type="GeneID" id="105274193"/>
<feature type="region of interest" description="Disordered" evidence="1">
    <location>
        <begin position="295"/>
        <end position="419"/>
    </location>
</feature>
<name>A0A9R1TUB5_9HYME</name>
<keyword evidence="3" id="KW-1185">Reference proteome</keyword>
<reference evidence="4" key="1">
    <citation type="submission" date="2025-08" db="UniProtKB">
        <authorList>
            <consortium name="RefSeq"/>
        </authorList>
    </citation>
    <scope>IDENTIFICATION</scope>
    <source>
        <strain evidence="4">USDA-PBARC FA_bdor</strain>
        <tissue evidence="4">Whole organism</tissue>
    </source>
</reference>
<feature type="compositionally biased region" description="Basic and acidic residues" evidence="1">
    <location>
        <begin position="83"/>
        <end position="92"/>
    </location>
</feature>
<evidence type="ECO:0000256" key="1">
    <source>
        <dbReference type="SAM" id="MobiDB-lite"/>
    </source>
</evidence>
<dbReference type="RefSeq" id="XP_011315405.1">
    <property type="nucleotide sequence ID" value="XM_011317103.1"/>
</dbReference>
<accession>A0A9R1TUB5</accession>
<feature type="compositionally biased region" description="Basic and acidic residues" evidence="1">
    <location>
        <begin position="380"/>
        <end position="407"/>
    </location>
</feature>
<evidence type="ECO:0000313" key="4">
    <source>
        <dbReference type="RefSeq" id="XP_011315405.1"/>
    </source>
</evidence>
<feature type="region of interest" description="Disordered" evidence="1">
    <location>
        <begin position="83"/>
        <end position="106"/>
    </location>
</feature>
<keyword evidence="2" id="KW-0732">Signal</keyword>
<feature type="compositionally biased region" description="Polar residues" evidence="1">
    <location>
        <begin position="363"/>
        <end position="375"/>
    </location>
</feature>